<dbReference type="GO" id="GO:0003676">
    <property type="term" value="F:nucleic acid binding"/>
    <property type="evidence" value="ECO:0007669"/>
    <property type="project" value="InterPro"/>
</dbReference>
<evidence type="ECO:0000313" key="3">
    <source>
        <dbReference type="Proteomes" id="UP001231189"/>
    </source>
</evidence>
<dbReference type="Pfam" id="PF13456">
    <property type="entry name" value="RVT_3"/>
    <property type="match status" value="1"/>
</dbReference>
<sequence>MPLAGGSPEAGGGTRLRGWEGVADVLAYYCYEFLERGEREGRGQIWRVCRRAPGISHLLFADDTLLFFKADGAREKWLEELLLSLSKGLCDKVLMILWRTWFVRNEITHNKLMPPVEGSRRFICSYMASLSNISKSTSEEVLKGKKPIGYLTSVPDESPVEVTVNLWVRPPEGEMKLNVDGSFMASDGKAGAGMILRAHDGTIIFSACRSLEQCNSALEAELCAIMEGTALAVERCQQPIMIETDSAEVVRMLTTTARDRSSLGHIVAEARTLINSERVAGIVKIPRSQNVASHLLAGYSRLNGHTAVWLGIGPEPILDALLRDCNTSLNA</sequence>
<protein>
    <recommendedName>
        <fullName evidence="1">RNase H type-1 domain-containing protein</fullName>
    </recommendedName>
</protein>
<accession>A0AAD8SZZ8</accession>
<dbReference type="AlphaFoldDB" id="A0AAD8SZZ8"/>
<name>A0AAD8SZZ8_LOLMU</name>
<dbReference type="Gene3D" id="3.30.420.10">
    <property type="entry name" value="Ribonuclease H-like superfamily/Ribonuclease H"/>
    <property type="match status" value="1"/>
</dbReference>
<dbReference type="InterPro" id="IPR044730">
    <property type="entry name" value="RNase_H-like_dom_plant"/>
</dbReference>
<dbReference type="InterPro" id="IPR052929">
    <property type="entry name" value="RNase_H-like_EbsB-rel"/>
</dbReference>
<feature type="domain" description="RNase H type-1" evidence="1">
    <location>
        <begin position="178"/>
        <end position="297"/>
    </location>
</feature>
<reference evidence="2" key="1">
    <citation type="submission" date="2023-07" db="EMBL/GenBank/DDBJ databases">
        <title>A chromosome-level genome assembly of Lolium multiflorum.</title>
        <authorList>
            <person name="Chen Y."/>
            <person name="Copetti D."/>
            <person name="Kolliker R."/>
            <person name="Studer B."/>
        </authorList>
    </citation>
    <scope>NUCLEOTIDE SEQUENCE</scope>
    <source>
        <strain evidence="2">02402/16</strain>
        <tissue evidence="2">Leaf</tissue>
    </source>
</reference>
<gene>
    <name evidence="2" type="ORF">QYE76_055581</name>
</gene>
<evidence type="ECO:0000313" key="2">
    <source>
        <dbReference type="EMBL" id="KAK1667422.1"/>
    </source>
</evidence>
<evidence type="ECO:0000259" key="1">
    <source>
        <dbReference type="Pfam" id="PF13456"/>
    </source>
</evidence>
<dbReference type="PANTHER" id="PTHR47074">
    <property type="entry name" value="BNAC02G40300D PROTEIN"/>
    <property type="match status" value="1"/>
</dbReference>
<dbReference type="EMBL" id="JAUUTY010000003">
    <property type="protein sequence ID" value="KAK1667422.1"/>
    <property type="molecule type" value="Genomic_DNA"/>
</dbReference>
<dbReference type="InterPro" id="IPR012337">
    <property type="entry name" value="RNaseH-like_sf"/>
</dbReference>
<dbReference type="InterPro" id="IPR036397">
    <property type="entry name" value="RNaseH_sf"/>
</dbReference>
<dbReference type="CDD" id="cd06222">
    <property type="entry name" value="RNase_H_like"/>
    <property type="match status" value="1"/>
</dbReference>
<dbReference type="GO" id="GO:0004523">
    <property type="term" value="F:RNA-DNA hybrid ribonuclease activity"/>
    <property type="evidence" value="ECO:0007669"/>
    <property type="project" value="InterPro"/>
</dbReference>
<dbReference type="InterPro" id="IPR002156">
    <property type="entry name" value="RNaseH_domain"/>
</dbReference>
<comment type="caution">
    <text evidence="2">The sequence shown here is derived from an EMBL/GenBank/DDBJ whole genome shotgun (WGS) entry which is preliminary data.</text>
</comment>
<organism evidence="2 3">
    <name type="scientific">Lolium multiflorum</name>
    <name type="common">Italian ryegrass</name>
    <name type="synonym">Lolium perenne subsp. multiflorum</name>
    <dbReference type="NCBI Taxonomy" id="4521"/>
    <lineage>
        <taxon>Eukaryota</taxon>
        <taxon>Viridiplantae</taxon>
        <taxon>Streptophyta</taxon>
        <taxon>Embryophyta</taxon>
        <taxon>Tracheophyta</taxon>
        <taxon>Spermatophyta</taxon>
        <taxon>Magnoliopsida</taxon>
        <taxon>Liliopsida</taxon>
        <taxon>Poales</taxon>
        <taxon>Poaceae</taxon>
        <taxon>BOP clade</taxon>
        <taxon>Pooideae</taxon>
        <taxon>Poodae</taxon>
        <taxon>Poeae</taxon>
        <taxon>Poeae Chloroplast Group 2 (Poeae type)</taxon>
        <taxon>Loliodinae</taxon>
        <taxon>Loliinae</taxon>
        <taxon>Lolium</taxon>
    </lineage>
</organism>
<keyword evidence="3" id="KW-1185">Reference proteome</keyword>
<dbReference type="SUPFAM" id="SSF53098">
    <property type="entry name" value="Ribonuclease H-like"/>
    <property type="match status" value="1"/>
</dbReference>
<dbReference type="Proteomes" id="UP001231189">
    <property type="component" value="Unassembled WGS sequence"/>
</dbReference>
<dbReference type="PANTHER" id="PTHR47074:SF73">
    <property type="entry name" value="OS04G0448401 PROTEIN"/>
    <property type="match status" value="1"/>
</dbReference>
<proteinExistence type="predicted"/>